<dbReference type="Gene3D" id="3.40.720.10">
    <property type="entry name" value="Alkaline Phosphatase, subunit A"/>
    <property type="match status" value="2"/>
</dbReference>
<keyword evidence="3" id="KW-1185">Reference proteome</keyword>
<comment type="caution">
    <text evidence="2">The sequence shown here is derived from an EMBL/GenBank/DDBJ whole genome shotgun (WGS) entry which is preliminary data.</text>
</comment>
<name>A0ABP5ZI82_9MICO</name>
<proteinExistence type="predicted"/>
<evidence type="ECO:0000313" key="2">
    <source>
        <dbReference type="EMBL" id="GAA2499275.1"/>
    </source>
</evidence>
<dbReference type="Pfam" id="PF01663">
    <property type="entry name" value="Phosphodiest"/>
    <property type="match status" value="1"/>
</dbReference>
<dbReference type="RefSeq" id="WP_344257050.1">
    <property type="nucleotide sequence ID" value="NZ_BAAARE010000026.1"/>
</dbReference>
<organism evidence="2 3">
    <name type="scientific">Terrabacter carboxydivorans</name>
    <dbReference type="NCBI Taxonomy" id="619730"/>
    <lineage>
        <taxon>Bacteria</taxon>
        <taxon>Bacillati</taxon>
        <taxon>Actinomycetota</taxon>
        <taxon>Actinomycetes</taxon>
        <taxon>Micrococcales</taxon>
        <taxon>Intrasporangiaceae</taxon>
        <taxon>Terrabacter</taxon>
    </lineage>
</organism>
<dbReference type="InterPro" id="IPR002591">
    <property type="entry name" value="Phosphodiest/P_Trfase"/>
</dbReference>
<feature type="chain" id="PRO_5046929434" evidence="1">
    <location>
        <begin position="27"/>
        <end position="579"/>
    </location>
</feature>
<evidence type="ECO:0000256" key="1">
    <source>
        <dbReference type="SAM" id="SignalP"/>
    </source>
</evidence>
<accession>A0ABP5ZI82</accession>
<protein>
    <submittedName>
        <fullName evidence="2">Alkaline phosphatase family protein</fullName>
    </submittedName>
</protein>
<feature type="signal peptide" evidence="1">
    <location>
        <begin position="1"/>
        <end position="26"/>
    </location>
</feature>
<gene>
    <name evidence="2" type="ORF">GCM10009858_42010</name>
</gene>
<dbReference type="Proteomes" id="UP001500730">
    <property type="component" value="Unassembled WGS sequence"/>
</dbReference>
<sequence length="579" mass="59830">MRSSRRSRAAVALLAGAALVPVVAGAATARPSTHPTSRHVQRHVLLLSVDGLHQSDLDWYVNAHPHSALASLVKDGTSYSRAQTTFPSDSFPGMVAQLTGAGPGTTGVYYDDTFNRTLLAPGTTDCSKATPGTEVAWTEGADRSQNPITLDAGQGLTDPALTHLPANTLPQTLASASAITSAILKLTPDAARLLDPALLPVDPATCRPLYPHSYLRVNTVFEVARAAGLRTAWSDKHAAYEILNGPSGHGVQDLFTPEINSVADAAGDDWTKNNALTQEYDATKVAAVLNEIKGLDHSGTTQVGTPAIFGMNFQSVSTAQKLPTSGGQAGGYSPGGTPGPVLQSSLAFVDREVGSMENALRRNGIGARTTVILSAKHGQSPIDLSTLRRVDDGRIIDAINRAWTAGHPAAGPLIVFSVDDDGMLLWLSDRSEAAETFVKGYLLSHPAPANTATDPKGTYSTTVEASGLTDVRTGGAADQLFGAPLGDPHAPDVVGIAQHGVVYTGGVGKIAEHGGDAPADRHVPLVVSGAGAGRGAIGTPTATAEIAPTILKLLGLDPSALQGVRAEGTPSLPGLHYPH</sequence>
<reference evidence="3" key="1">
    <citation type="journal article" date="2019" name="Int. J. Syst. Evol. Microbiol.">
        <title>The Global Catalogue of Microorganisms (GCM) 10K type strain sequencing project: providing services to taxonomists for standard genome sequencing and annotation.</title>
        <authorList>
            <consortium name="The Broad Institute Genomics Platform"/>
            <consortium name="The Broad Institute Genome Sequencing Center for Infectious Disease"/>
            <person name="Wu L."/>
            <person name="Ma J."/>
        </authorList>
    </citation>
    <scope>NUCLEOTIDE SEQUENCE [LARGE SCALE GENOMIC DNA]</scope>
    <source>
        <strain evidence="3">JCM 16259</strain>
    </source>
</reference>
<dbReference type="SUPFAM" id="SSF53649">
    <property type="entry name" value="Alkaline phosphatase-like"/>
    <property type="match status" value="1"/>
</dbReference>
<evidence type="ECO:0000313" key="3">
    <source>
        <dbReference type="Proteomes" id="UP001500730"/>
    </source>
</evidence>
<keyword evidence="1" id="KW-0732">Signal</keyword>
<dbReference type="InterPro" id="IPR017850">
    <property type="entry name" value="Alkaline_phosphatase_core_sf"/>
</dbReference>
<dbReference type="EMBL" id="BAAARE010000026">
    <property type="protein sequence ID" value="GAA2499275.1"/>
    <property type="molecule type" value="Genomic_DNA"/>
</dbReference>